<name>A0A1M7DH64_9RHOB</name>
<dbReference type="PANTHER" id="PTHR43162:SF1">
    <property type="entry name" value="PRESTALK A DIFFERENTIATION PROTEIN A"/>
    <property type="match status" value="1"/>
</dbReference>
<protein>
    <submittedName>
        <fullName evidence="1">Uncharacterized conserved protein YbjT, contains NAD(P)-binding and DUF2867 domains</fullName>
    </submittedName>
</protein>
<dbReference type="Gene3D" id="3.40.50.720">
    <property type="entry name" value="NAD(P)-binding Rossmann-like Domain"/>
    <property type="match status" value="1"/>
</dbReference>
<dbReference type="OrthoDB" id="109735at2"/>
<dbReference type="RefSeq" id="WP_073200800.1">
    <property type="nucleotide sequence ID" value="NZ_FRBN01000041.1"/>
</dbReference>
<keyword evidence="2" id="KW-1185">Reference proteome</keyword>
<dbReference type="AlphaFoldDB" id="A0A1M7DH64"/>
<dbReference type="EMBL" id="FRBN01000041">
    <property type="protein sequence ID" value="SHL78800.1"/>
    <property type="molecule type" value="Genomic_DNA"/>
</dbReference>
<evidence type="ECO:0000313" key="2">
    <source>
        <dbReference type="Proteomes" id="UP000184191"/>
    </source>
</evidence>
<gene>
    <name evidence="1" type="ORF">SAMN05444414_14111</name>
</gene>
<dbReference type="Proteomes" id="UP000184191">
    <property type="component" value="Unassembled WGS sequence"/>
</dbReference>
<accession>A0A1M7DH64</accession>
<reference evidence="2" key="1">
    <citation type="submission" date="2016-11" db="EMBL/GenBank/DDBJ databases">
        <authorList>
            <person name="Varghese N."/>
            <person name="Submissions S."/>
        </authorList>
    </citation>
    <scope>NUCLEOTIDE SEQUENCE [LARGE SCALE GENOMIC DNA]</scope>
    <source>
        <strain evidence="2">DSM 29327</strain>
    </source>
</reference>
<evidence type="ECO:0000313" key="1">
    <source>
        <dbReference type="EMBL" id="SHL78800.1"/>
    </source>
</evidence>
<proteinExistence type="predicted"/>
<dbReference type="PANTHER" id="PTHR43162">
    <property type="match status" value="1"/>
</dbReference>
<sequence length="277" mass="29647">MHTQPILIIGANGKTGRRIAKTLSERGYCVRPGTRSAPIPFDWENQATWAPALEGVSAAYVSYFPDLAFPGAAEKIEALSALAKEMGLGRLVLLSGRGETQAMRCENIVRASGIDFTLLRCAWFAQNFSEGYLRDPVLDGLIALPAGNVGEPIVDVDDIADVAVAALTETDRHSGELYEITGPRLLHFSDAAAELATASRQPVQYVPITLAQFHAAMTEIGGAFIADVFTHVCEEALDGRNEWLGDGVQRALGRAPRDFADFCERAAAAGAWAAEAA</sequence>
<dbReference type="SUPFAM" id="SSF51735">
    <property type="entry name" value="NAD(P)-binding Rossmann-fold domains"/>
    <property type="match status" value="1"/>
</dbReference>
<dbReference type="Gene3D" id="3.90.25.10">
    <property type="entry name" value="UDP-galactose 4-epimerase, domain 1"/>
    <property type="match status" value="1"/>
</dbReference>
<dbReference type="InterPro" id="IPR051604">
    <property type="entry name" value="Ergot_Alk_Oxidoreductase"/>
</dbReference>
<dbReference type="STRING" id="1054996.SAMN05444414_14111"/>
<organism evidence="1 2">
    <name type="scientific">Roseovarius marisflavi</name>
    <dbReference type="NCBI Taxonomy" id="1054996"/>
    <lineage>
        <taxon>Bacteria</taxon>
        <taxon>Pseudomonadati</taxon>
        <taxon>Pseudomonadota</taxon>
        <taxon>Alphaproteobacteria</taxon>
        <taxon>Rhodobacterales</taxon>
        <taxon>Roseobacteraceae</taxon>
        <taxon>Roseovarius</taxon>
    </lineage>
</organism>
<dbReference type="InterPro" id="IPR036291">
    <property type="entry name" value="NAD(P)-bd_dom_sf"/>
</dbReference>